<dbReference type="GO" id="GO:0008855">
    <property type="term" value="F:exodeoxyribonuclease VII activity"/>
    <property type="evidence" value="ECO:0007669"/>
    <property type="project" value="UniProtKB-UniRule"/>
</dbReference>
<comment type="similarity">
    <text evidence="1 6">Belongs to the XseB family.</text>
</comment>
<dbReference type="GO" id="GO:0006308">
    <property type="term" value="P:DNA catabolic process"/>
    <property type="evidence" value="ECO:0007669"/>
    <property type="project" value="UniProtKB-UniRule"/>
</dbReference>
<keyword evidence="7" id="KW-0175">Coiled coil</keyword>
<dbReference type="GO" id="GO:0009318">
    <property type="term" value="C:exodeoxyribonuclease VII complex"/>
    <property type="evidence" value="ECO:0007669"/>
    <property type="project" value="UniProtKB-UniRule"/>
</dbReference>
<gene>
    <name evidence="6 8" type="primary">xseB</name>
    <name evidence="8" type="ORF">GF068_12765</name>
</gene>
<protein>
    <recommendedName>
        <fullName evidence="6">Exodeoxyribonuclease 7 small subunit</fullName>
        <ecNumber evidence="6">3.1.11.6</ecNumber>
    </recommendedName>
    <alternativeName>
        <fullName evidence="6">Exodeoxyribonuclease VII small subunit</fullName>
        <shortName evidence="6">Exonuclease VII small subunit</shortName>
    </alternativeName>
</protein>
<comment type="subcellular location">
    <subcellularLocation>
        <location evidence="6">Cytoplasm</location>
    </subcellularLocation>
</comment>
<proteinExistence type="inferred from homology"/>
<dbReference type="InterPro" id="IPR037004">
    <property type="entry name" value="Exonuc_VII_ssu_sf"/>
</dbReference>
<comment type="function">
    <text evidence="6">Bidirectionally degrades single-stranded DNA into large acid-insoluble oligonucleotides, which are then degraded further into small acid-soluble oligonucleotides.</text>
</comment>
<dbReference type="GO" id="GO:0005829">
    <property type="term" value="C:cytosol"/>
    <property type="evidence" value="ECO:0007669"/>
    <property type="project" value="TreeGrafter"/>
</dbReference>
<accession>A0A6N7PRX0</accession>
<dbReference type="HAMAP" id="MF_00337">
    <property type="entry name" value="Exonuc_7_S"/>
    <property type="match status" value="1"/>
</dbReference>
<feature type="coiled-coil region" evidence="7">
    <location>
        <begin position="43"/>
        <end position="70"/>
    </location>
</feature>
<organism evidence="8 9">
    <name type="scientific">Polyangium spumosum</name>
    <dbReference type="NCBI Taxonomy" id="889282"/>
    <lineage>
        <taxon>Bacteria</taxon>
        <taxon>Pseudomonadati</taxon>
        <taxon>Myxococcota</taxon>
        <taxon>Polyangia</taxon>
        <taxon>Polyangiales</taxon>
        <taxon>Polyangiaceae</taxon>
        <taxon>Polyangium</taxon>
    </lineage>
</organism>
<keyword evidence="3 6" id="KW-0540">Nuclease</keyword>
<dbReference type="OrthoDB" id="5523157at2"/>
<evidence type="ECO:0000256" key="6">
    <source>
        <dbReference type="HAMAP-Rule" id="MF_00337"/>
    </source>
</evidence>
<dbReference type="Pfam" id="PF02609">
    <property type="entry name" value="Exonuc_VII_S"/>
    <property type="match status" value="1"/>
</dbReference>
<keyword evidence="4 6" id="KW-0378">Hydrolase</keyword>
<dbReference type="EC" id="3.1.11.6" evidence="6"/>
<evidence type="ECO:0000256" key="7">
    <source>
        <dbReference type="SAM" id="Coils"/>
    </source>
</evidence>
<sequence length="83" mass="9167">MNKPTAATQAGALSFEESTRRLSAIVEELEGGELPLEKSLALFEEGVRLARAAKERLDRAERRVEELLGVDAQGKPIVREFES</sequence>
<keyword evidence="9" id="KW-1185">Reference proteome</keyword>
<dbReference type="SUPFAM" id="SSF116842">
    <property type="entry name" value="XseB-like"/>
    <property type="match status" value="1"/>
</dbReference>
<dbReference type="NCBIfam" id="TIGR01280">
    <property type="entry name" value="xseB"/>
    <property type="match status" value="1"/>
</dbReference>
<comment type="subunit">
    <text evidence="6">Heterooligomer composed of large and small subunits.</text>
</comment>
<evidence type="ECO:0000256" key="1">
    <source>
        <dbReference type="ARBA" id="ARBA00009998"/>
    </source>
</evidence>
<dbReference type="AlphaFoldDB" id="A0A6N7PRX0"/>
<dbReference type="Proteomes" id="UP000440224">
    <property type="component" value="Unassembled WGS sequence"/>
</dbReference>
<evidence type="ECO:0000256" key="5">
    <source>
        <dbReference type="ARBA" id="ARBA00022839"/>
    </source>
</evidence>
<evidence type="ECO:0000313" key="9">
    <source>
        <dbReference type="Proteomes" id="UP000440224"/>
    </source>
</evidence>
<evidence type="ECO:0000313" key="8">
    <source>
        <dbReference type="EMBL" id="MRG92794.1"/>
    </source>
</evidence>
<evidence type="ECO:0000256" key="4">
    <source>
        <dbReference type="ARBA" id="ARBA00022801"/>
    </source>
</evidence>
<dbReference type="EMBL" id="WJIE01000003">
    <property type="protein sequence ID" value="MRG92794.1"/>
    <property type="molecule type" value="Genomic_DNA"/>
</dbReference>
<evidence type="ECO:0000256" key="2">
    <source>
        <dbReference type="ARBA" id="ARBA00022490"/>
    </source>
</evidence>
<evidence type="ECO:0000256" key="3">
    <source>
        <dbReference type="ARBA" id="ARBA00022722"/>
    </source>
</evidence>
<dbReference type="PANTHER" id="PTHR34137:SF1">
    <property type="entry name" value="EXODEOXYRIBONUCLEASE 7 SMALL SUBUNIT"/>
    <property type="match status" value="1"/>
</dbReference>
<dbReference type="Gene3D" id="1.10.287.1040">
    <property type="entry name" value="Exonuclease VII, small subunit"/>
    <property type="match status" value="1"/>
</dbReference>
<comment type="catalytic activity">
    <reaction evidence="6">
        <text>Exonucleolytic cleavage in either 5'- to 3'- or 3'- to 5'-direction to yield nucleoside 5'-phosphates.</text>
        <dbReference type="EC" id="3.1.11.6"/>
    </reaction>
</comment>
<dbReference type="InterPro" id="IPR003761">
    <property type="entry name" value="Exonuc_VII_S"/>
</dbReference>
<reference evidence="8 9" key="1">
    <citation type="submission" date="2019-10" db="EMBL/GenBank/DDBJ databases">
        <title>A soil myxobacterium in the family Polyangiaceae.</title>
        <authorList>
            <person name="Li Y."/>
            <person name="Wang J."/>
        </authorList>
    </citation>
    <scope>NUCLEOTIDE SEQUENCE [LARGE SCALE GENOMIC DNA]</scope>
    <source>
        <strain evidence="8 9">DSM 14734</strain>
    </source>
</reference>
<name>A0A6N7PRX0_9BACT</name>
<keyword evidence="2 6" id="KW-0963">Cytoplasm</keyword>
<dbReference type="PANTHER" id="PTHR34137">
    <property type="entry name" value="EXODEOXYRIBONUCLEASE 7 SMALL SUBUNIT"/>
    <property type="match status" value="1"/>
</dbReference>
<keyword evidence="5 6" id="KW-0269">Exonuclease</keyword>
<comment type="caution">
    <text evidence="8">The sequence shown here is derived from an EMBL/GenBank/DDBJ whole genome shotgun (WGS) entry which is preliminary data.</text>
</comment>